<feature type="region of interest" description="Disordered" evidence="1">
    <location>
        <begin position="1"/>
        <end position="30"/>
    </location>
</feature>
<keyword evidence="3" id="KW-1185">Reference proteome</keyword>
<accession>A0A0G2Y352</accession>
<evidence type="ECO:0000313" key="2">
    <source>
        <dbReference type="EMBL" id="AKI80188.1"/>
    </source>
</evidence>
<dbReference type="Proteomes" id="UP000240461">
    <property type="component" value="Segment"/>
</dbReference>
<feature type="compositionally biased region" description="Basic residues" evidence="1">
    <location>
        <begin position="80"/>
        <end position="91"/>
    </location>
</feature>
<sequence length="1261" mass="142855">MNFSNKPNKFTNKSRKKSNRKNNKSNKSNKLKFFNEDMVEDCDLFDVSENITNNAKSMNQVFDNESGISKRAQKPSSKNINKKNPKSKQKNRPAYWAQFDAQRFDSIGDPSAPNELYQSCDKSKLADLERQLSYQGGWTQFNSDSSMSYGIVSDDKLTHNNMMPYFSAKSGYGSNDLLNTSVMNYKNSLFTGNLKDTWKHKQEIKPHFKPVADSSYIHGTPIYSDDVRQRYESQASKLRQNEKLFDSVQVTPGLNLRHDEKGTHGYHSMYRPLEKTVDELRVRPKITYEGRIIEGMRGQERAAQAPVITYKPDTYKTTTKDDLLPTSDIKKAPKVIDNFIMKDTARHDQHIEYTGGAYTGSNHVGRNVPEYMQEKYKESTRQNFLAPKPMQKHSKTDTKFNPNLKSYELPFTLKDQNIHNKHPGITSSIFGNTTYSNLTDSAKFTNKQITAEKPVTNTNIGTNNMRGTVHCMDIANPTMKEISVENRLNPNINGFSTIHRTYNPEIAKATIKETVIDNLEPSNVGQNIGSYANLTHNLNETIKETTVQIPQNNFVMPVGQYQRTPGLQDTTNPTIRETTVGINRNSNILPIGQYQRAPDMQDIARTTMNETIIITPWNNNITPINQQQSAPHPQDLFRSTIKETTVNLNRNNNILPVGQYQRAPDLQDNFRTSTRETTIEIPRHSQIIPTGQYQRAPNLQDNTNPTIKETTVGISRNSQIVPINQYQRAPNLQDNLKTSLKETTNSIARNSQMLPVGQYQRAPDLQDLPNTNLKEITSLMTRNTQINPVGQYQRAPDLQDITNPTLREITGNIHRNSFVVPVNQQQRAPDLQDVMNPTIRETTVGIHRNNIITPVSQQQGPTNLQNNNNTTLKEISMEKHRNSIITPINQQQRAPNNQDIARSTMKETSIGIHRNTNIVPIGQQQRTPNPQDILNPTLRETIKIPYNTNINAVGQQQGRTNLTDLARSTVKETMTSIPQNYVTTAVGQQQGKTIQDSLRQTLKELNLENNHNSNIGTRENNLGAAHSFNRQPLRSTTKESIVDVPQNTHMSAVGQLKHKAPLLDSARTTMKENIIQIPYNSVITAVNQSQGSSSSFNREPLNATIKEIVTDNKHIGQANHDGYGRGYGYLTEKKEAPNTNKQFTCQEVYIAPLEGHQKPKSYEAAYNAETNERKEALFKYRSPTDSGVNMGPDPDMINLKLRNDNHESRDPNTGYSFNNSLDRFSPQISSKISNSIDSCRYIDPMLVGQLDSNPFNIKYNI</sequence>
<dbReference type="EMBL" id="KM982402">
    <property type="protein sequence ID" value="AKI80188.1"/>
    <property type="molecule type" value="Genomic_DNA"/>
</dbReference>
<reference evidence="2 3" key="1">
    <citation type="submission" date="2014-10" db="EMBL/GenBank/DDBJ databases">
        <title>Pan-genome analysis of Brazilian lineage A amoebal mimiviruses.</title>
        <authorList>
            <person name="Assis F.L."/>
            <person name="Abrahao J.S."/>
            <person name="Kroon E.G."/>
            <person name="Dornas F.P."/>
            <person name="Andrade K.R."/>
            <person name="Borato P.V.M."/>
            <person name="Pilotto M.R."/>
            <person name="Benamar S."/>
            <person name="LaScola B."/>
            <person name="Colson P."/>
        </authorList>
    </citation>
    <scope>NUCLEOTIDE SEQUENCE [LARGE SCALE GENOMIC DNA]</scope>
    <source>
        <strain evidence="2 3">Kroon</strain>
    </source>
</reference>
<name>A0A0G2Y352_9VIRU</name>
<feature type="compositionally biased region" description="Basic residues" evidence="1">
    <location>
        <begin position="12"/>
        <end position="30"/>
    </location>
</feature>
<organism evidence="2 3">
    <name type="scientific">Acanthamoeba polyphaga mimivirus Kroon</name>
    <dbReference type="NCBI Taxonomy" id="3069720"/>
    <lineage>
        <taxon>Viruses</taxon>
        <taxon>Varidnaviria</taxon>
        <taxon>Bamfordvirae</taxon>
        <taxon>Nucleocytoviricota</taxon>
        <taxon>Megaviricetes</taxon>
        <taxon>Imitervirales</taxon>
        <taxon>Mimiviridae</taxon>
        <taxon>Megamimivirinae</taxon>
        <taxon>Mimivirus</taxon>
        <taxon>Mimivirus lagoaense</taxon>
    </lineage>
</organism>
<evidence type="ECO:0000256" key="1">
    <source>
        <dbReference type="SAM" id="MobiDB-lite"/>
    </source>
</evidence>
<feature type="region of interest" description="Disordered" evidence="1">
    <location>
        <begin position="65"/>
        <end position="92"/>
    </location>
</feature>
<dbReference type="KEGG" id="vg:80513986"/>
<evidence type="ECO:0000313" key="3">
    <source>
        <dbReference type="Proteomes" id="UP000240461"/>
    </source>
</evidence>
<proteinExistence type="predicted"/>
<protein>
    <submittedName>
        <fullName evidence="2">Uncharacterized protein</fullName>
    </submittedName>
</protein>